<dbReference type="AlphaFoldDB" id="A0A927GFB4"/>
<dbReference type="NCBIfam" id="TIGR00612">
    <property type="entry name" value="ispG_gcpE"/>
    <property type="match status" value="1"/>
</dbReference>
<dbReference type="SUPFAM" id="SSF56014">
    <property type="entry name" value="Nitrite and sulphite reductase 4Fe-4S domain-like"/>
    <property type="match status" value="1"/>
</dbReference>
<feature type="binding site" evidence="8">
    <location>
        <position position="576"/>
    </location>
    <ligand>
        <name>[4Fe-4S] cluster</name>
        <dbReference type="ChEBI" id="CHEBI:49883"/>
    </ligand>
</feature>
<dbReference type="PANTHER" id="PTHR30454">
    <property type="entry name" value="4-HYDROXY-3-METHYLBUT-2-EN-1-YL DIPHOSPHATE SYNTHASE"/>
    <property type="match status" value="1"/>
</dbReference>
<evidence type="ECO:0000259" key="10">
    <source>
        <dbReference type="Pfam" id="PF26540"/>
    </source>
</evidence>
<feature type="binding site" evidence="8">
    <location>
        <position position="573"/>
    </location>
    <ligand>
        <name>[4Fe-4S] cluster</name>
        <dbReference type="ChEBI" id="CHEBI:49883"/>
    </ligand>
</feature>
<evidence type="ECO:0000313" key="11">
    <source>
        <dbReference type="EMBL" id="MBD2755528.1"/>
    </source>
</evidence>
<dbReference type="PANTHER" id="PTHR30454:SF0">
    <property type="entry name" value="4-HYDROXY-3-METHYLBUT-2-EN-1-YL DIPHOSPHATE SYNTHASE (FERREDOXIN), CHLOROPLASTIC"/>
    <property type="match status" value="1"/>
</dbReference>
<keyword evidence="12" id="KW-1185">Reference proteome</keyword>
<name>A0A927GFB4_9BACT</name>
<comment type="cofactor">
    <cofactor evidence="8">
        <name>[4Fe-4S] cluster</name>
        <dbReference type="ChEBI" id="CHEBI:49883"/>
    </cofactor>
    <text evidence="8">Binds 1 [4Fe-4S] cluster.</text>
</comment>
<keyword evidence="2 8" id="KW-0479">Metal-binding</keyword>
<dbReference type="PIRSF" id="PIRSF037336">
    <property type="entry name" value="IspG_like"/>
    <property type="match status" value="1"/>
</dbReference>
<evidence type="ECO:0000256" key="4">
    <source>
        <dbReference type="ARBA" id="ARBA00023004"/>
    </source>
</evidence>
<dbReference type="EMBL" id="JACXAA010000008">
    <property type="protein sequence ID" value="MBD2755528.1"/>
    <property type="molecule type" value="Genomic_DNA"/>
</dbReference>
<feature type="binding site" evidence="8">
    <location>
        <position position="614"/>
    </location>
    <ligand>
        <name>[4Fe-4S] cluster</name>
        <dbReference type="ChEBI" id="CHEBI:49883"/>
    </ligand>
</feature>
<evidence type="ECO:0000256" key="1">
    <source>
        <dbReference type="ARBA" id="ARBA00022485"/>
    </source>
</evidence>
<keyword evidence="6 8" id="KW-0414">Isoprene biosynthesis</keyword>
<evidence type="ECO:0000313" key="12">
    <source>
        <dbReference type="Proteomes" id="UP000653797"/>
    </source>
</evidence>
<evidence type="ECO:0000256" key="7">
    <source>
        <dbReference type="ARBA" id="ARBA00051119"/>
    </source>
</evidence>
<gene>
    <name evidence="8 11" type="primary">ispG</name>
    <name evidence="11" type="ORF">IC230_21675</name>
</gene>
<comment type="pathway">
    <text evidence="8">Isoprenoid biosynthesis; isopentenyl diphosphate biosynthesis via DXP pathway; isopentenyl diphosphate from 1-deoxy-D-xylulose 5-phosphate: step 5/6.</text>
</comment>
<accession>A0A927GFB4</accession>
<dbReference type="GO" id="GO:0019288">
    <property type="term" value="P:isopentenyl diphosphate biosynthetic process, methylerythritol 4-phosphate pathway"/>
    <property type="evidence" value="ECO:0007669"/>
    <property type="project" value="UniProtKB-UniRule"/>
</dbReference>
<dbReference type="GO" id="GO:0016114">
    <property type="term" value="P:terpenoid biosynthetic process"/>
    <property type="evidence" value="ECO:0007669"/>
    <property type="project" value="InterPro"/>
</dbReference>
<dbReference type="InterPro" id="IPR011005">
    <property type="entry name" value="Dihydropteroate_synth-like_sf"/>
</dbReference>
<dbReference type="Gene3D" id="3.30.413.10">
    <property type="entry name" value="Sulfite Reductase Hemoprotein, domain 1"/>
    <property type="match status" value="1"/>
</dbReference>
<dbReference type="Gene3D" id="3.20.20.20">
    <property type="entry name" value="Dihydropteroate synthase-like"/>
    <property type="match status" value="1"/>
</dbReference>
<feature type="binding site" evidence="8">
    <location>
        <position position="607"/>
    </location>
    <ligand>
        <name>[4Fe-4S] cluster</name>
        <dbReference type="ChEBI" id="CHEBI:49883"/>
    </ligand>
</feature>
<comment type="caution">
    <text evidence="11">The sequence shown here is derived from an EMBL/GenBank/DDBJ whole genome shotgun (WGS) entry which is preliminary data.</text>
</comment>
<dbReference type="FunFam" id="3.30.413.10:FF:000006">
    <property type="entry name" value="4-hydroxy-3-methylbut-2-en-1-yl diphosphate synthase (flavodoxin)"/>
    <property type="match status" value="1"/>
</dbReference>
<feature type="domain" description="IspG TIM-barrel" evidence="9">
    <location>
        <begin position="33"/>
        <end position="302"/>
    </location>
</feature>
<dbReference type="Pfam" id="PF26540">
    <property type="entry name" value="GcpE_C"/>
    <property type="match status" value="1"/>
</dbReference>
<dbReference type="FunFam" id="3.20.20.20:FF:000005">
    <property type="entry name" value="4-hydroxy-3-methylbut-2-en-1-yl diphosphate synthase (flavodoxin)"/>
    <property type="match status" value="1"/>
</dbReference>
<keyword evidence="3 8" id="KW-0560">Oxidoreductase</keyword>
<feature type="domain" description="IspG C-terminal" evidence="10">
    <location>
        <begin position="569"/>
        <end position="657"/>
    </location>
</feature>
<dbReference type="EC" id="1.17.7.3" evidence="8"/>
<dbReference type="InterPro" id="IPR017178">
    <property type="entry name" value="IspG_atypical"/>
</dbReference>
<dbReference type="GO" id="GO:0051539">
    <property type="term" value="F:4 iron, 4 sulfur cluster binding"/>
    <property type="evidence" value="ECO:0007669"/>
    <property type="project" value="UniProtKB-UniRule"/>
</dbReference>
<dbReference type="InterPro" id="IPR045854">
    <property type="entry name" value="NO2/SO3_Rdtase_4Fe4S_sf"/>
</dbReference>
<comment type="similarity">
    <text evidence="8">Belongs to the IspG family.</text>
</comment>
<comment type="catalytic activity">
    <reaction evidence="7">
        <text>(2E)-4-hydroxy-3-methylbut-2-enyl diphosphate + 2 oxidized [2Fe-2S]-[ferredoxin] + H2O = 2-C-methyl-D-erythritol 2,4-cyclic diphosphate + 2 reduced [2Fe-2S]-[ferredoxin] + H(+)</text>
        <dbReference type="Rhea" id="RHEA:26119"/>
        <dbReference type="Rhea" id="RHEA-COMP:10000"/>
        <dbReference type="Rhea" id="RHEA-COMP:10001"/>
        <dbReference type="ChEBI" id="CHEBI:15377"/>
        <dbReference type="ChEBI" id="CHEBI:15378"/>
        <dbReference type="ChEBI" id="CHEBI:33737"/>
        <dbReference type="ChEBI" id="CHEBI:33738"/>
        <dbReference type="ChEBI" id="CHEBI:58483"/>
        <dbReference type="ChEBI" id="CHEBI:128753"/>
        <dbReference type="EC" id="1.17.7.1"/>
    </reaction>
</comment>
<evidence type="ECO:0000259" key="9">
    <source>
        <dbReference type="Pfam" id="PF04551"/>
    </source>
</evidence>
<keyword evidence="5 8" id="KW-0411">Iron-sulfur</keyword>
<keyword evidence="1 8" id="KW-0004">4Fe-4S</keyword>
<evidence type="ECO:0000256" key="5">
    <source>
        <dbReference type="ARBA" id="ARBA00023014"/>
    </source>
</evidence>
<evidence type="ECO:0000256" key="2">
    <source>
        <dbReference type="ARBA" id="ARBA00022723"/>
    </source>
</evidence>
<dbReference type="Proteomes" id="UP000653797">
    <property type="component" value="Unassembled WGS sequence"/>
</dbReference>
<evidence type="ECO:0000256" key="3">
    <source>
        <dbReference type="ARBA" id="ARBA00023002"/>
    </source>
</evidence>
<organism evidence="11 12">
    <name type="scientific">Spirosoma validum</name>
    <dbReference type="NCBI Taxonomy" id="2771355"/>
    <lineage>
        <taxon>Bacteria</taxon>
        <taxon>Pseudomonadati</taxon>
        <taxon>Bacteroidota</taxon>
        <taxon>Cytophagia</taxon>
        <taxon>Cytophagales</taxon>
        <taxon>Cytophagaceae</taxon>
        <taxon>Spirosoma</taxon>
    </lineage>
</organism>
<reference evidence="11" key="1">
    <citation type="submission" date="2020-09" db="EMBL/GenBank/DDBJ databases">
        <authorList>
            <person name="Kim M.K."/>
        </authorList>
    </citation>
    <scope>NUCLEOTIDE SEQUENCE</scope>
    <source>
        <strain evidence="11">BT704</strain>
    </source>
</reference>
<evidence type="ECO:0000256" key="6">
    <source>
        <dbReference type="ARBA" id="ARBA00023229"/>
    </source>
</evidence>
<keyword evidence="4 8" id="KW-0408">Iron</keyword>
<protein>
    <recommendedName>
        <fullName evidence="8">4-hydroxy-3-methylbut-2-en-1-yl diphosphate synthase (flavodoxin)</fullName>
        <ecNumber evidence="8">1.17.7.3</ecNumber>
    </recommendedName>
    <alternativeName>
        <fullName evidence="8">1-hydroxy-2-methyl-2-(E)-butenyl 4-diphosphate synthase</fullName>
    </alternativeName>
</protein>
<dbReference type="RefSeq" id="WP_191041140.1">
    <property type="nucleotide sequence ID" value="NZ_JACXAA010000008.1"/>
</dbReference>
<sequence length="670" mass="74640">MFDSLLTPPQSVKQTDSSILYTPSLTEYIRRKTITVNIGDVPMGSDYPIRVQSMTTVDTMDTLGSVEQSIRMIEAGCEYVRITAPSVKEAQNLENIRKELRARGYTTPLVADIHFTPNAAELAARVVEKVRINPGNYADRKRFEFIDYTDAAYASELERIRAKFLPLVRICKEYGTAMRIGTNHGSLSDRILSRYGDTPVGMVESALEFLRICEDENYYNITLSMKSSNPQVMVQAYRLLVQRLDEEGLKPYPLHLGVTEAGEAEDGRIKSALGIGTLLEDGIGDTVRVSLTEEPEREAPVAQALINRYTHRASESIAIPAITTYPINPFQYTRRSTHEVANFGGQNVPRVIADFSQVPVQEHDNLKPIGHFYLPEPDKWRMNDLGADYVYTGSHPAQFMLPNGLKQILDYTVWQSSSDQTNTFPILSAGAYLTAQSVPELLHSRLNFVQLSLSELSAELVAALRIDTTVVLIIQTNNAHAMPELRRLFVELINQEIRTPVVIQRNYSDVLDENVPLYAATDVGGLLIDGLGDGIMLSNSTPQAGQLKALNSLSFGILQAARTRITKTEYISCPSCGRTLFDLQETTAHIRQRTDHLKGVKIGIMGCIVNGPGEMADADYGYVGIGRDKIALYRGQQVIKKSVPADRAVDELIELIREDNRWIEPTLEHA</sequence>
<evidence type="ECO:0000256" key="8">
    <source>
        <dbReference type="HAMAP-Rule" id="MF_00159"/>
    </source>
</evidence>
<dbReference type="GO" id="GO:0046429">
    <property type="term" value="F:4-hydroxy-3-methylbut-2-en-1-yl diphosphate synthase activity (ferredoxin)"/>
    <property type="evidence" value="ECO:0007669"/>
    <property type="project" value="UniProtKB-UniRule"/>
</dbReference>
<dbReference type="Pfam" id="PF04551">
    <property type="entry name" value="GcpE"/>
    <property type="match status" value="1"/>
</dbReference>
<dbReference type="InterPro" id="IPR058578">
    <property type="entry name" value="IspG_TIM"/>
</dbReference>
<dbReference type="GO" id="GO:0141197">
    <property type="term" value="F:4-hydroxy-3-methylbut-2-enyl-diphosphate synthase activity (flavodoxin)"/>
    <property type="evidence" value="ECO:0007669"/>
    <property type="project" value="UniProtKB-EC"/>
</dbReference>
<comment type="function">
    <text evidence="8">Converts 2C-methyl-D-erythritol 2,4-cyclodiphosphate (ME-2,4cPP) into 1-hydroxy-2-methyl-2-(E)-butenyl 4-diphosphate.</text>
</comment>
<dbReference type="InterPro" id="IPR004588">
    <property type="entry name" value="IspG_bac-typ"/>
</dbReference>
<dbReference type="InterPro" id="IPR058579">
    <property type="entry name" value="IspG_C"/>
</dbReference>
<proteinExistence type="inferred from homology"/>
<dbReference type="GO" id="GO:0005506">
    <property type="term" value="F:iron ion binding"/>
    <property type="evidence" value="ECO:0007669"/>
    <property type="project" value="InterPro"/>
</dbReference>
<comment type="catalytic activity">
    <reaction evidence="8">
        <text>(2E)-4-hydroxy-3-methylbut-2-enyl diphosphate + oxidized [flavodoxin] + H2O + 2 H(+) = 2-C-methyl-D-erythritol 2,4-cyclic diphosphate + reduced [flavodoxin]</text>
        <dbReference type="Rhea" id="RHEA:43604"/>
        <dbReference type="Rhea" id="RHEA-COMP:10622"/>
        <dbReference type="Rhea" id="RHEA-COMP:10623"/>
        <dbReference type="ChEBI" id="CHEBI:15377"/>
        <dbReference type="ChEBI" id="CHEBI:15378"/>
        <dbReference type="ChEBI" id="CHEBI:57618"/>
        <dbReference type="ChEBI" id="CHEBI:58210"/>
        <dbReference type="ChEBI" id="CHEBI:58483"/>
        <dbReference type="ChEBI" id="CHEBI:128753"/>
        <dbReference type="EC" id="1.17.7.3"/>
    </reaction>
</comment>
<dbReference type="HAMAP" id="MF_00159">
    <property type="entry name" value="IspG"/>
    <property type="match status" value="1"/>
</dbReference>